<dbReference type="Gene3D" id="3.90.1410.10">
    <property type="entry name" value="set domain protein methyltransferase, domain 1"/>
    <property type="match status" value="1"/>
</dbReference>
<gene>
    <name evidence="1" type="ORF">BD410DRAFT_783340</name>
</gene>
<dbReference type="PANTHER" id="PTHR13271">
    <property type="entry name" value="UNCHARACTERIZED PUTATIVE METHYLTRANSFERASE"/>
    <property type="match status" value="1"/>
</dbReference>
<dbReference type="AlphaFoldDB" id="A0A4Y7QIF6"/>
<dbReference type="InterPro" id="IPR046341">
    <property type="entry name" value="SET_dom_sf"/>
</dbReference>
<dbReference type="PANTHER" id="PTHR13271:SF147">
    <property type="entry name" value="PROTEIN-LYSINE N-METHYLTRANSFERASE EFM1-RELATED"/>
    <property type="match status" value="1"/>
</dbReference>
<dbReference type="CDD" id="cd19180">
    <property type="entry name" value="SET_SpSET10-like"/>
    <property type="match status" value="1"/>
</dbReference>
<dbReference type="GO" id="GO:0005634">
    <property type="term" value="C:nucleus"/>
    <property type="evidence" value="ECO:0007669"/>
    <property type="project" value="TreeGrafter"/>
</dbReference>
<proteinExistence type="predicted"/>
<dbReference type="VEuPathDB" id="FungiDB:BD410DRAFT_783340"/>
<keyword evidence="2" id="KW-1185">Reference proteome</keyword>
<dbReference type="STRING" id="50990.A0A4Y7QIF6"/>
<evidence type="ECO:0000313" key="1">
    <source>
        <dbReference type="EMBL" id="TDL27146.1"/>
    </source>
</evidence>
<name>A0A4Y7QIF6_9AGAM</name>
<sequence>MVDTKPDEADDVVRFRQWFRQNGGFLHPSIYFLRGESGFSVMTTEFLPADTTVVSCPFSLAITQNVARDALDHLLSPEAASNWTERQLICSYLCMHEATGLSSAALRHQPYLDILPSYTSLRTSVYFTEHELELFKGTNLYGATQDRKNELISEYHICVDTVRKTSEEWASRFTCDNYVASATYLSSRAFPSTLMSAQPSLMVTPTSYPVLFPGLDALNHARAQPVTWKVSDDYACTDGAINRSDGASISLMLHSPTNASEELFNNYGPKPNSELILGYGFSLQNNPDDTIVLKIAGMERRWEIGRDARGMEDLWIEFRKSFGSESDTSADPEDIITDDLDAIDTLSTMVADLLDRIPTVMDHSRSEESVVRPDVAQMREHYIEGQTSIIDAILQFMDEKKQSCIERAQRDGVNIVFEG</sequence>
<reference evidence="1 2" key="1">
    <citation type="submission" date="2018-06" db="EMBL/GenBank/DDBJ databases">
        <title>A transcriptomic atlas of mushroom development highlights an independent origin of complex multicellularity.</title>
        <authorList>
            <consortium name="DOE Joint Genome Institute"/>
            <person name="Krizsan K."/>
            <person name="Almasi E."/>
            <person name="Merenyi Z."/>
            <person name="Sahu N."/>
            <person name="Viragh M."/>
            <person name="Koszo T."/>
            <person name="Mondo S."/>
            <person name="Kiss B."/>
            <person name="Balint B."/>
            <person name="Kues U."/>
            <person name="Barry K."/>
            <person name="Hegedus J.C."/>
            <person name="Henrissat B."/>
            <person name="Johnson J."/>
            <person name="Lipzen A."/>
            <person name="Ohm R."/>
            <person name="Nagy I."/>
            <person name="Pangilinan J."/>
            <person name="Yan J."/>
            <person name="Xiong Y."/>
            <person name="Grigoriev I.V."/>
            <person name="Hibbett D.S."/>
            <person name="Nagy L.G."/>
        </authorList>
    </citation>
    <scope>NUCLEOTIDE SEQUENCE [LARGE SCALE GENOMIC DNA]</scope>
    <source>
        <strain evidence="1 2">SZMC22713</strain>
    </source>
</reference>
<evidence type="ECO:0000313" key="2">
    <source>
        <dbReference type="Proteomes" id="UP000294933"/>
    </source>
</evidence>
<dbReference type="EMBL" id="ML170160">
    <property type="protein sequence ID" value="TDL27146.1"/>
    <property type="molecule type" value="Genomic_DNA"/>
</dbReference>
<dbReference type="OrthoDB" id="42889at2759"/>
<dbReference type="InterPro" id="IPR050600">
    <property type="entry name" value="SETD3_SETD6_MTase"/>
</dbReference>
<protein>
    <submittedName>
        <fullName evidence="1">SET domain-containing protein</fullName>
    </submittedName>
</protein>
<dbReference type="SUPFAM" id="SSF82199">
    <property type="entry name" value="SET domain"/>
    <property type="match status" value="1"/>
</dbReference>
<dbReference type="InterPro" id="IPR044432">
    <property type="entry name" value="Set10/Efm1_SET"/>
</dbReference>
<dbReference type="Proteomes" id="UP000294933">
    <property type="component" value="Unassembled WGS sequence"/>
</dbReference>
<organism evidence="1 2">
    <name type="scientific">Rickenella mellea</name>
    <dbReference type="NCBI Taxonomy" id="50990"/>
    <lineage>
        <taxon>Eukaryota</taxon>
        <taxon>Fungi</taxon>
        <taxon>Dikarya</taxon>
        <taxon>Basidiomycota</taxon>
        <taxon>Agaricomycotina</taxon>
        <taxon>Agaricomycetes</taxon>
        <taxon>Hymenochaetales</taxon>
        <taxon>Rickenellaceae</taxon>
        <taxon>Rickenella</taxon>
    </lineage>
</organism>
<accession>A0A4Y7QIF6</accession>
<dbReference type="GO" id="GO:0016279">
    <property type="term" value="F:protein-lysine N-methyltransferase activity"/>
    <property type="evidence" value="ECO:0007669"/>
    <property type="project" value="InterPro"/>
</dbReference>